<dbReference type="Proteomes" id="UP000053110">
    <property type="component" value="Unassembled WGS sequence"/>
</dbReference>
<evidence type="ECO:0000256" key="1">
    <source>
        <dbReference type="SAM" id="SignalP"/>
    </source>
</evidence>
<proteinExistence type="predicted"/>
<dbReference type="EMBL" id="KE373504">
    <property type="protein sequence ID" value="EPQ67492.1"/>
    <property type="molecule type" value="Genomic_DNA"/>
</dbReference>
<gene>
    <name evidence="2" type="ORF">BGT96224_E5913</name>
</gene>
<feature type="chain" id="PRO_5024988660" evidence="1">
    <location>
        <begin position="20"/>
        <end position="77"/>
    </location>
</feature>
<evidence type="ECO:0000313" key="2">
    <source>
        <dbReference type="EMBL" id="EPQ67492.1"/>
    </source>
</evidence>
<name>A0A656KTM4_BLUGR</name>
<reference evidence="3" key="1">
    <citation type="journal article" date="2013" name="Nat. Genet.">
        <title>The wheat powdery mildew genome shows the unique evolution of an obligate biotroph.</title>
        <authorList>
            <person name="Wicker T."/>
            <person name="Oberhaensli S."/>
            <person name="Parlange F."/>
            <person name="Buchmann J.P."/>
            <person name="Shatalina M."/>
            <person name="Roffler S."/>
            <person name="Ben-David R."/>
            <person name="Dolezel J."/>
            <person name="Simkova H."/>
            <person name="Schulze-Lefert P."/>
            <person name="Spanu P.D."/>
            <person name="Bruggmann R."/>
            <person name="Amselem J."/>
            <person name="Quesneville H."/>
            <person name="Ver Loren van Themaat E."/>
            <person name="Paape T."/>
            <person name="Shimizu K.K."/>
            <person name="Keller B."/>
        </authorList>
    </citation>
    <scope>NUCLEOTIDE SEQUENCE [LARGE SCALE GENOMIC DNA]</scope>
    <source>
        <strain evidence="3">96224</strain>
    </source>
</reference>
<protein>
    <submittedName>
        <fullName evidence="2">Putative secreted effector protein</fullName>
    </submittedName>
</protein>
<accession>A0A656KTM4</accession>
<organism evidence="2 3">
    <name type="scientific">Blumeria graminis f. sp. tritici 96224</name>
    <dbReference type="NCBI Taxonomy" id="1268274"/>
    <lineage>
        <taxon>Eukaryota</taxon>
        <taxon>Fungi</taxon>
        <taxon>Dikarya</taxon>
        <taxon>Ascomycota</taxon>
        <taxon>Pezizomycotina</taxon>
        <taxon>Leotiomycetes</taxon>
        <taxon>Erysiphales</taxon>
        <taxon>Erysiphaceae</taxon>
        <taxon>Blumeria</taxon>
    </lineage>
</organism>
<dbReference type="OrthoDB" id="10555165at2759"/>
<sequence>MKLIHIISSVAIFALPALADNDWNCGTNTIYANTINRAMHDVYYAYRNQRSLAHSDISESIIFVAKFKVPELKPQGL</sequence>
<keyword evidence="1" id="KW-0732">Signal</keyword>
<feature type="signal peptide" evidence="1">
    <location>
        <begin position="1"/>
        <end position="19"/>
    </location>
</feature>
<dbReference type="AlphaFoldDB" id="A0A656KTM4"/>
<evidence type="ECO:0000313" key="3">
    <source>
        <dbReference type="Proteomes" id="UP000053110"/>
    </source>
</evidence>